<evidence type="ECO:0000259" key="1">
    <source>
        <dbReference type="SMART" id="SM00966"/>
    </source>
</evidence>
<dbReference type="Gene3D" id="2.10.260.10">
    <property type="match status" value="1"/>
</dbReference>
<dbReference type="PANTHER" id="PTHR40516:SF1">
    <property type="entry name" value="ANTITOXIN CHPS-RELATED"/>
    <property type="match status" value="1"/>
</dbReference>
<comment type="caution">
    <text evidence="2">The sequence shown here is derived from an EMBL/GenBank/DDBJ whole genome shotgun (WGS) entry which is preliminary data.</text>
</comment>
<dbReference type="SMART" id="SM00966">
    <property type="entry name" value="SpoVT_AbrB"/>
    <property type="match status" value="1"/>
</dbReference>
<dbReference type="Pfam" id="PF04014">
    <property type="entry name" value="MazE_antitoxin"/>
    <property type="match status" value="1"/>
</dbReference>
<sequence length="93" mass="10655">MDINKENEVDFMTVATTVQKWGNSLGVRIPKDMAERIKIQQGSEIDLVEQEGKIILMPKKPQIKYSLEDLLAQCNPENRHEEIDFGVEGKELI</sequence>
<accession>A0ABT9V9J5</accession>
<gene>
    <name evidence="2" type="ORF">J2S07_003938</name>
</gene>
<evidence type="ECO:0000313" key="3">
    <source>
        <dbReference type="Proteomes" id="UP001231362"/>
    </source>
</evidence>
<dbReference type="RefSeq" id="WP_307152045.1">
    <property type="nucleotide sequence ID" value="NZ_JAUSTU010000031.1"/>
</dbReference>
<name>A0ABT9V9J5_9BACL</name>
<dbReference type="PANTHER" id="PTHR40516">
    <property type="entry name" value="ANTITOXIN CHPS-RELATED"/>
    <property type="match status" value="1"/>
</dbReference>
<proteinExistence type="predicted"/>
<dbReference type="Proteomes" id="UP001231362">
    <property type="component" value="Unassembled WGS sequence"/>
</dbReference>
<feature type="domain" description="SpoVT-AbrB" evidence="1">
    <location>
        <begin position="19"/>
        <end position="64"/>
    </location>
</feature>
<evidence type="ECO:0000313" key="2">
    <source>
        <dbReference type="EMBL" id="MDQ0157593.1"/>
    </source>
</evidence>
<dbReference type="InterPro" id="IPR039052">
    <property type="entry name" value="Antitox_PemI-like"/>
</dbReference>
<dbReference type="InterPro" id="IPR037914">
    <property type="entry name" value="SpoVT-AbrB_sf"/>
</dbReference>
<keyword evidence="3" id="KW-1185">Reference proteome</keyword>
<dbReference type="InterPro" id="IPR007159">
    <property type="entry name" value="SpoVT-AbrB_dom"/>
</dbReference>
<dbReference type="EMBL" id="JAUSTU010000031">
    <property type="protein sequence ID" value="MDQ0157593.1"/>
    <property type="molecule type" value="Genomic_DNA"/>
</dbReference>
<reference evidence="2 3" key="1">
    <citation type="submission" date="2023-07" db="EMBL/GenBank/DDBJ databases">
        <title>Genomic Encyclopedia of Type Strains, Phase IV (KMG-IV): sequencing the most valuable type-strain genomes for metagenomic binning, comparative biology and taxonomic classification.</title>
        <authorList>
            <person name="Goeker M."/>
        </authorList>
    </citation>
    <scope>NUCLEOTIDE SEQUENCE [LARGE SCALE GENOMIC DNA]</scope>
    <source>
        <strain evidence="2 3">DSM 23948</strain>
    </source>
</reference>
<protein>
    <submittedName>
        <fullName evidence="2">Antitoxin MazE</fullName>
    </submittedName>
</protein>
<dbReference type="SUPFAM" id="SSF89447">
    <property type="entry name" value="AbrB/MazE/MraZ-like"/>
    <property type="match status" value="1"/>
</dbReference>
<organism evidence="2 3">
    <name type="scientific">Anoxybacillus andreesenii</name>
    <dbReference type="NCBI Taxonomy" id="1325932"/>
    <lineage>
        <taxon>Bacteria</taxon>
        <taxon>Bacillati</taxon>
        <taxon>Bacillota</taxon>
        <taxon>Bacilli</taxon>
        <taxon>Bacillales</taxon>
        <taxon>Anoxybacillaceae</taxon>
        <taxon>Anoxybacillus</taxon>
    </lineage>
</organism>